<proteinExistence type="predicted"/>
<evidence type="ECO:0008006" key="4">
    <source>
        <dbReference type="Google" id="ProtNLM"/>
    </source>
</evidence>
<feature type="region of interest" description="Disordered" evidence="1">
    <location>
        <begin position="470"/>
        <end position="495"/>
    </location>
</feature>
<accession>A0ABV9LKH0</accession>
<keyword evidence="3" id="KW-1185">Reference proteome</keyword>
<dbReference type="Proteomes" id="UP001596025">
    <property type="component" value="Unassembled WGS sequence"/>
</dbReference>
<gene>
    <name evidence="2" type="ORF">ACFO3M_14735</name>
</gene>
<evidence type="ECO:0000256" key="1">
    <source>
        <dbReference type="SAM" id="MobiDB-lite"/>
    </source>
</evidence>
<dbReference type="EMBL" id="JBHSGR010000016">
    <property type="protein sequence ID" value="MFC4694653.1"/>
    <property type="molecule type" value="Genomic_DNA"/>
</dbReference>
<evidence type="ECO:0000313" key="2">
    <source>
        <dbReference type="EMBL" id="MFC4694653.1"/>
    </source>
</evidence>
<name>A0ABV9LKH0_9ACTN</name>
<dbReference type="RefSeq" id="WP_387990090.1">
    <property type="nucleotide sequence ID" value="NZ_JBHSGR010000016.1"/>
</dbReference>
<organism evidence="2 3">
    <name type="scientific">Geodermatophilus arenarius</name>
    <dbReference type="NCBI Taxonomy" id="1137990"/>
    <lineage>
        <taxon>Bacteria</taxon>
        <taxon>Bacillati</taxon>
        <taxon>Actinomycetota</taxon>
        <taxon>Actinomycetes</taxon>
        <taxon>Geodermatophilales</taxon>
        <taxon>Geodermatophilaceae</taxon>
        <taxon>Geodermatophilus</taxon>
    </lineage>
</organism>
<comment type="caution">
    <text evidence="2">The sequence shown here is derived from an EMBL/GenBank/DDBJ whole genome shotgun (WGS) entry which is preliminary data.</text>
</comment>
<evidence type="ECO:0000313" key="3">
    <source>
        <dbReference type="Proteomes" id="UP001596025"/>
    </source>
</evidence>
<sequence>MRIDPTTGEVLDDEGHGDEVLDDGDVQITLPVRRGPTGSWAALAAASDDAPLTGPDKVTVVKVPRSLVALAEATVDRGPLIGYLESLLPAQADRPTGGKTRTLSVRTLLVALLLLALAEQAMIIRDAVALLNGLHPSDKHRLGVPEAVTERMFSRLFNQLAHAVDPSPDSPHNVAALRDAHDAIRAEHPGEDNRDLRRQLHAELEAAHAEVLLERLARLRYVLDRGLDSTLPDTPHTGSYAVDASAVPSWAHQFHRQPKRPALVSDPDARWNGKGEGWYGYWLHGVVRVPEVGGDDVPCLVERIELTAANADSRVAALEQLTRMVADHERADEAAGRPHRPRGDLLADRFYTSEVDRGDDWIWPVFALGFDSVHHLTEQQLGNNKAPLANGAIVVDGQPFSPRLPAHLRNLEPPKVGASKAAILAYQARIAQRAPYALHAIGGRRDDGGWDFGCKAMHALGALRCDLKPTSMAKPPTPRRPTTDPTVFTPGGRPPKICGQQKSRVGMAELPFWQPLLHGSVEWWDSINRRNRIEGIFGNVKNDASQNLTRGRFRVMGLARTSLMTLFIVMAANLRLMQTFTARQAKTAAAGTTPARRPRRPRMHTLLRHELRARIAAQKALAAAGDDRAAAGAAARTAGPPGP</sequence>
<reference evidence="3" key="1">
    <citation type="journal article" date="2019" name="Int. J. Syst. Evol. Microbiol.">
        <title>The Global Catalogue of Microorganisms (GCM) 10K type strain sequencing project: providing services to taxonomists for standard genome sequencing and annotation.</title>
        <authorList>
            <consortium name="The Broad Institute Genomics Platform"/>
            <consortium name="The Broad Institute Genome Sequencing Center for Infectious Disease"/>
            <person name="Wu L."/>
            <person name="Ma J."/>
        </authorList>
    </citation>
    <scope>NUCLEOTIDE SEQUENCE [LARGE SCALE GENOMIC DNA]</scope>
    <source>
        <strain evidence="3">CCUG 62763</strain>
    </source>
</reference>
<protein>
    <recommendedName>
        <fullName evidence="4">Transposase DDE domain-containing protein</fullName>
    </recommendedName>
</protein>